<proteinExistence type="predicted"/>
<evidence type="ECO:0000259" key="5">
    <source>
        <dbReference type="PROSITE" id="PS50010"/>
    </source>
</evidence>
<keyword evidence="2" id="KW-0963">Cytoplasm</keyword>
<feature type="domain" description="DH" evidence="5">
    <location>
        <begin position="111"/>
        <end position="295"/>
    </location>
</feature>
<feature type="compositionally biased region" description="Gly residues" evidence="4">
    <location>
        <begin position="512"/>
        <end position="534"/>
    </location>
</feature>
<dbReference type="PANTHER" id="PTHR46006">
    <property type="entry name" value="RHO GUANINE NUCLEOTIDE EXCHANGE FACTOR AT 64C, ISOFORM A"/>
    <property type="match status" value="1"/>
</dbReference>
<reference evidence="7" key="1">
    <citation type="submission" date="2025-08" db="UniProtKB">
        <authorList>
            <consortium name="RefSeq"/>
        </authorList>
    </citation>
    <scope>IDENTIFICATION</scope>
    <source>
        <tissue evidence="7">Sperm</tissue>
    </source>
</reference>
<dbReference type="Pfam" id="PF00621">
    <property type="entry name" value="RhoGEF"/>
    <property type="match status" value="1"/>
</dbReference>
<evidence type="ECO:0000256" key="1">
    <source>
        <dbReference type="ARBA" id="ARBA00004496"/>
    </source>
</evidence>
<evidence type="ECO:0000313" key="7">
    <source>
        <dbReference type="RefSeq" id="XP_032819306.1"/>
    </source>
</evidence>
<keyword evidence="6" id="KW-1185">Reference proteome</keyword>
<dbReference type="PANTHER" id="PTHR46006:SF8">
    <property type="entry name" value="DH DOMAIN-CONTAINING PROTEIN"/>
    <property type="match status" value="1"/>
</dbReference>
<dbReference type="CDD" id="cd00160">
    <property type="entry name" value="RhoGEF"/>
    <property type="match status" value="1"/>
</dbReference>
<dbReference type="GO" id="GO:0005085">
    <property type="term" value="F:guanyl-nucleotide exchange factor activity"/>
    <property type="evidence" value="ECO:0007669"/>
    <property type="project" value="UniProtKB-KW"/>
</dbReference>
<gene>
    <name evidence="7" type="primary">LOC116947547</name>
</gene>
<dbReference type="InterPro" id="IPR001849">
    <property type="entry name" value="PH_domain"/>
</dbReference>
<comment type="subcellular location">
    <subcellularLocation>
        <location evidence="1">Cytoplasm</location>
    </subcellularLocation>
</comment>
<dbReference type="KEGG" id="pmrn:116947547"/>
<dbReference type="GO" id="GO:0005737">
    <property type="term" value="C:cytoplasm"/>
    <property type="evidence" value="ECO:0007669"/>
    <property type="project" value="UniProtKB-SubCell"/>
</dbReference>
<dbReference type="Pfam" id="PF22697">
    <property type="entry name" value="SOS1_NGEF_PH"/>
    <property type="match status" value="1"/>
</dbReference>
<dbReference type="PROSITE" id="PS00741">
    <property type="entry name" value="DH_1"/>
    <property type="match status" value="1"/>
</dbReference>
<evidence type="ECO:0000256" key="4">
    <source>
        <dbReference type="SAM" id="MobiDB-lite"/>
    </source>
</evidence>
<evidence type="ECO:0000313" key="6">
    <source>
        <dbReference type="Proteomes" id="UP001318040"/>
    </source>
</evidence>
<dbReference type="RefSeq" id="XP_032819306.1">
    <property type="nucleotide sequence ID" value="XM_032963415.1"/>
</dbReference>
<dbReference type="SUPFAM" id="SSF48065">
    <property type="entry name" value="DBL homology domain (DH-domain)"/>
    <property type="match status" value="1"/>
</dbReference>
<sequence length="574" mass="63513">MVVMKRCSISLHAHMDALKVIEDDQEPSCSSGRAPSRGSSSPFSGFKSPTKRLGNPAQRSASFRGLQRPSPPTLRPSPPTPPRRPCRASSRLWSETFASESKRELSTRDLRRQEAIFELFQGEQDLVEDLKLTKMVYQDPMRKLNIMSEEESQKIFGSLQSLVPLHQELVERLQEARGPDGSVERMGQILLNWVPRLRPAYRGYCSSQAEARALLEWRRRDEERVSDFLQRCRESPFSRRLDLSSFLDEPRSRLVKYPLLLREVLRHTGSAHPDTPPLQRALEESQALLEEMDALAGEAECRFFLERLELGEGEQRQPGALGATRSLRCQGELRNLRGTKVHVFVFGTALVVSRPGSHATGGRGPRYRVTGRPIPACDLELYDLRDGEVKAGGSFRGAFGASETAKNFFKVGFRNPAHGPSHTLQASDSFSKQQWLGHIRASIAEHQQDLQQHQQYHQQQQQEQQQEGLKVEAPPVMMRKRGEVISRLRPVSAMLVCPRTSVQVCPAARPGAGAGKVGAGRTGGGKGGGIGRASGDGRGERADPGVVDVDAAGDGDGKWRTSHGITVKVTPAGM</sequence>
<dbReference type="SMART" id="SM00233">
    <property type="entry name" value="PH"/>
    <property type="match status" value="1"/>
</dbReference>
<accession>A0AAJ7X2W2</accession>
<dbReference type="Gene3D" id="1.20.900.10">
    <property type="entry name" value="Dbl homology (DH) domain"/>
    <property type="match status" value="1"/>
</dbReference>
<dbReference type="InterPro" id="IPR011993">
    <property type="entry name" value="PH-like_dom_sf"/>
</dbReference>
<dbReference type="AlphaFoldDB" id="A0AAJ7X2W2"/>
<dbReference type="InterPro" id="IPR051480">
    <property type="entry name" value="Endocytic_GEF_Adapter"/>
</dbReference>
<dbReference type="InterPro" id="IPR035899">
    <property type="entry name" value="DBL_dom_sf"/>
</dbReference>
<feature type="compositionally biased region" description="Pro residues" evidence="4">
    <location>
        <begin position="69"/>
        <end position="83"/>
    </location>
</feature>
<feature type="region of interest" description="Disordered" evidence="4">
    <location>
        <begin position="447"/>
        <end position="474"/>
    </location>
</feature>
<dbReference type="GO" id="GO:0035025">
    <property type="term" value="P:positive regulation of Rho protein signal transduction"/>
    <property type="evidence" value="ECO:0007669"/>
    <property type="project" value="TreeGrafter"/>
</dbReference>
<dbReference type="InterPro" id="IPR055251">
    <property type="entry name" value="SOS1_NGEF_PH"/>
</dbReference>
<feature type="region of interest" description="Disordered" evidence="4">
    <location>
        <begin position="24"/>
        <end position="91"/>
    </location>
</feature>
<evidence type="ECO:0000256" key="2">
    <source>
        <dbReference type="ARBA" id="ARBA00022490"/>
    </source>
</evidence>
<dbReference type="SUPFAM" id="SSF50729">
    <property type="entry name" value="PH domain-like"/>
    <property type="match status" value="1"/>
</dbReference>
<protein>
    <submittedName>
        <fullName evidence="7">Rho guanine nucleotide exchange factor 3-like</fullName>
    </submittedName>
</protein>
<feature type="region of interest" description="Disordered" evidence="4">
    <location>
        <begin position="511"/>
        <end position="558"/>
    </location>
</feature>
<dbReference type="PROSITE" id="PS50010">
    <property type="entry name" value="DH_2"/>
    <property type="match status" value="1"/>
</dbReference>
<evidence type="ECO:0000256" key="3">
    <source>
        <dbReference type="ARBA" id="ARBA00022658"/>
    </source>
</evidence>
<dbReference type="Gene3D" id="2.30.29.30">
    <property type="entry name" value="Pleckstrin-homology domain (PH domain)/Phosphotyrosine-binding domain (PTB)"/>
    <property type="match status" value="1"/>
</dbReference>
<keyword evidence="3" id="KW-0344">Guanine-nucleotide releasing factor</keyword>
<dbReference type="InterPro" id="IPR000219">
    <property type="entry name" value="DH_dom"/>
</dbReference>
<dbReference type="GO" id="GO:0035556">
    <property type="term" value="P:intracellular signal transduction"/>
    <property type="evidence" value="ECO:0007669"/>
    <property type="project" value="InterPro"/>
</dbReference>
<feature type="compositionally biased region" description="Low complexity" evidence="4">
    <location>
        <begin position="27"/>
        <end position="48"/>
    </location>
</feature>
<name>A0AAJ7X2W2_PETMA</name>
<dbReference type="InterPro" id="IPR001331">
    <property type="entry name" value="GDS_CDC24_CS"/>
</dbReference>
<feature type="compositionally biased region" description="Low complexity" evidence="4">
    <location>
        <begin position="449"/>
        <end position="467"/>
    </location>
</feature>
<dbReference type="SMART" id="SM00325">
    <property type="entry name" value="RhoGEF"/>
    <property type="match status" value="1"/>
</dbReference>
<dbReference type="Proteomes" id="UP001318040">
    <property type="component" value="Chromosome 30"/>
</dbReference>
<organism evidence="6 7">
    <name type="scientific">Petromyzon marinus</name>
    <name type="common">Sea lamprey</name>
    <dbReference type="NCBI Taxonomy" id="7757"/>
    <lineage>
        <taxon>Eukaryota</taxon>
        <taxon>Metazoa</taxon>
        <taxon>Chordata</taxon>
        <taxon>Craniata</taxon>
        <taxon>Vertebrata</taxon>
        <taxon>Cyclostomata</taxon>
        <taxon>Hyperoartia</taxon>
        <taxon>Petromyzontiformes</taxon>
        <taxon>Petromyzontidae</taxon>
        <taxon>Petromyzon</taxon>
    </lineage>
</organism>